<organism evidence="4 5">
    <name type="scientific">Athelia psychrophila</name>
    <dbReference type="NCBI Taxonomy" id="1759441"/>
    <lineage>
        <taxon>Eukaryota</taxon>
        <taxon>Fungi</taxon>
        <taxon>Dikarya</taxon>
        <taxon>Basidiomycota</taxon>
        <taxon>Agaricomycotina</taxon>
        <taxon>Agaricomycetes</taxon>
        <taxon>Agaricomycetidae</taxon>
        <taxon>Atheliales</taxon>
        <taxon>Atheliaceae</taxon>
        <taxon>Athelia</taxon>
    </lineage>
</organism>
<dbReference type="PANTHER" id="PTHR42699">
    <property type="match status" value="1"/>
</dbReference>
<dbReference type="InterPro" id="IPR051750">
    <property type="entry name" value="Trans-sulfuration_enzymes"/>
</dbReference>
<protein>
    <submittedName>
        <fullName evidence="4">PLP-dependent transferase</fullName>
    </submittedName>
</protein>
<keyword evidence="2" id="KW-0663">Pyridoxal phosphate</keyword>
<evidence type="ECO:0000256" key="1">
    <source>
        <dbReference type="ARBA" id="ARBA00001933"/>
    </source>
</evidence>
<sequence>MTTATTTAVALGLPVPPYSAHAISVSLPTWKDNVGYEEGEKRVVDAMVSGYPRFFIHLSIAKLARICEQKFGVSGERCMLVSTKKLAEQCRAFMIDRSAKEGSPVSPRLIQYSICPEDKPPHATPGCCCAHAATSSGPSPCADLHIVLFPADAFPIAKQFWQHTGMGISSRLADHCLSMLPAEPVPSVAPPPASRPSKGRNRHYAPKGSAQSVPSVNGMKSSSPTLASPPVTPVEEISKDQSVYLEERYGRNLPVGSADLAKRALRRRIAGVLLRDSDDDGYAGGQDAPIGPSSRGVASITEHDVFLFQTGMSAIWNAHYLARMTRPSAKSVCFGFPYTDTLKILQKWGPGCHFLGYGLDSDIDELERIIQAELASAPNDTPILALFTEFPSNPLLRSADMPRLRALADQYDFLIVVDETIGNFVNVEVLPYADIVVSSLSKIFSGDANVMGGSLVLNPSGRHYTKLRAHMDSTYEDLYFDEDAIYMERNSRDFRRRINLIDDSTQAVCEFLHARSASGAPGSGSVIKDVFYPKWTTRDKYELCRIKASIHKDCIHPKKDGGFGGLFSVTFTTAAASHAFFDNLSCWKGPSLGTNFTLACPYTVLAHYTEMEWAAKFGVEQSLVRVSVGMENKEDLLRSVEVALKAAEATVGL</sequence>
<accession>A0A166FKS6</accession>
<feature type="compositionally biased region" description="Pro residues" evidence="3">
    <location>
        <begin position="183"/>
        <end position="194"/>
    </location>
</feature>
<dbReference type="Pfam" id="PF01053">
    <property type="entry name" value="Cys_Met_Meta_PP"/>
    <property type="match status" value="1"/>
</dbReference>
<dbReference type="EMBL" id="KV417588">
    <property type="protein sequence ID" value="KZP16912.1"/>
    <property type="molecule type" value="Genomic_DNA"/>
</dbReference>
<dbReference type="InterPro" id="IPR015422">
    <property type="entry name" value="PyrdxlP-dep_Trfase_small"/>
</dbReference>
<name>A0A166FKS6_9AGAM</name>
<feature type="compositionally biased region" description="Polar residues" evidence="3">
    <location>
        <begin position="209"/>
        <end position="226"/>
    </location>
</feature>
<gene>
    <name evidence="4" type="ORF">FIBSPDRAFT_831119</name>
</gene>
<keyword evidence="5" id="KW-1185">Reference proteome</keyword>
<dbReference type="InterPro" id="IPR000277">
    <property type="entry name" value="Cys/Met-Metab_PyrdxlP-dep_enz"/>
</dbReference>
<dbReference type="GO" id="GO:0003962">
    <property type="term" value="F:cystathionine gamma-synthase activity"/>
    <property type="evidence" value="ECO:0007669"/>
    <property type="project" value="TreeGrafter"/>
</dbReference>
<feature type="region of interest" description="Disordered" evidence="3">
    <location>
        <begin position="183"/>
        <end position="232"/>
    </location>
</feature>
<keyword evidence="4" id="KW-0808">Transferase</keyword>
<proteinExistence type="predicted"/>
<dbReference type="FunFam" id="3.40.640.10:FF:000094">
    <property type="entry name" value="Probable cystathionine gamma-synthase"/>
    <property type="match status" value="1"/>
</dbReference>
<evidence type="ECO:0000256" key="3">
    <source>
        <dbReference type="SAM" id="MobiDB-lite"/>
    </source>
</evidence>
<evidence type="ECO:0000313" key="5">
    <source>
        <dbReference type="Proteomes" id="UP000076532"/>
    </source>
</evidence>
<dbReference type="STRING" id="436010.A0A166FKS6"/>
<reference evidence="4 5" key="1">
    <citation type="journal article" date="2016" name="Mol. Biol. Evol.">
        <title>Comparative Genomics of Early-Diverging Mushroom-Forming Fungi Provides Insights into the Origins of Lignocellulose Decay Capabilities.</title>
        <authorList>
            <person name="Nagy L.G."/>
            <person name="Riley R."/>
            <person name="Tritt A."/>
            <person name="Adam C."/>
            <person name="Daum C."/>
            <person name="Floudas D."/>
            <person name="Sun H."/>
            <person name="Yadav J.S."/>
            <person name="Pangilinan J."/>
            <person name="Larsson K.H."/>
            <person name="Matsuura K."/>
            <person name="Barry K."/>
            <person name="Labutti K."/>
            <person name="Kuo R."/>
            <person name="Ohm R.A."/>
            <person name="Bhattacharya S.S."/>
            <person name="Shirouzu T."/>
            <person name="Yoshinaga Y."/>
            <person name="Martin F.M."/>
            <person name="Grigoriev I.V."/>
            <person name="Hibbett D.S."/>
        </authorList>
    </citation>
    <scope>NUCLEOTIDE SEQUENCE [LARGE SCALE GENOMIC DNA]</scope>
    <source>
        <strain evidence="4 5">CBS 109695</strain>
    </source>
</reference>
<dbReference type="Gene3D" id="3.40.640.10">
    <property type="entry name" value="Type I PLP-dependent aspartate aminotransferase-like (Major domain)"/>
    <property type="match status" value="1"/>
</dbReference>
<dbReference type="Proteomes" id="UP000076532">
    <property type="component" value="Unassembled WGS sequence"/>
</dbReference>
<evidence type="ECO:0000313" key="4">
    <source>
        <dbReference type="EMBL" id="KZP16912.1"/>
    </source>
</evidence>
<dbReference type="InterPro" id="IPR015424">
    <property type="entry name" value="PyrdxlP-dep_Trfase"/>
</dbReference>
<dbReference type="InterPro" id="IPR015421">
    <property type="entry name" value="PyrdxlP-dep_Trfase_major"/>
</dbReference>
<dbReference type="GO" id="GO:0019346">
    <property type="term" value="P:transsulfuration"/>
    <property type="evidence" value="ECO:0007669"/>
    <property type="project" value="InterPro"/>
</dbReference>
<dbReference type="AlphaFoldDB" id="A0A166FKS6"/>
<dbReference type="PANTHER" id="PTHR42699:SF1">
    <property type="entry name" value="CYSTATHIONINE GAMMA-SYNTHASE-RELATED"/>
    <property type="match status" value="1"/>
</dbReference>
<evidence type="ECO:0000256" key="2">
    <source>
        <dbReference type="ARBA" id="ARBA00022898"/>
    </source>
</evidence>
<dbReference type="GO" id="GO:0030170">
    <property type="term" value="F:pyridoxal phosphate binding"/>
    <property type="evidence" value="ECO:0007669"/>
    <property type="project" value="InterPro"/>
</dbReference>
<dbReference type="OrthoDB" id="10047078at2759"/>
<dbReference type="SUPFAM" id="SSF53383">
    <property type="entry name" value="PLP-dependent transferases"/>
    <property type="match status" value="1"/>
</dbReference>
<dbReference type="Gene3D" id="3.90.1150.10">
    <property type="entry name" value="Aspartate Aminotransferase, domain 1"/>
    <property type="match status" value="1"/>
</dbReference>
<comment type="cofactor">
    <cofactor evidence="1">
        <name>pyridoxal 5'-phosphate</name>
        <dbReference type="ChEBI" id="CHEBI:597326"/>
    </cofactor>
</comment>